<gene>
    <name evidence="2" type="ORF">LI90_3923</name>
    <name evidence="1" type="ORF">TH66_22955</name>
    <name evidence="3" type="ORF">TR74_13995</name>
</gene>
<dbReference type="STRING" id="1469144.LI90_3923"/>
<evidence type="ECO:0000313" key="4">
    <source>
        <dbReference type="Proteomes" id="UP000070188"/>
    </source>
</evidence>
<dbReference type="Proteomes" id="UP000070188">
    <property type="component" value="Unassembled WGS sequence"/>
</dbReference>
<dbReference type="EMBL" id="LAXD01000001">
    <property type="protein sequence ID" value="KWX02876.1"/>
    <property type="molecule type" value="Genomic_DNA"/>
</dbReference>
<comment type="caution">
    <text evidence="1">The sequence shown here is derived from an EMBL/GenBank/DDBJ whole genome shotgun (WGS) entry which is preliminary data.</text>
</comment>
<evidence type="ECO:0000313" key="1">
    <source>
        <dbReference type="EMBL" id="KWW98120.1"/>
    </source>
</evidence>
<protein>
    <recommendedName>
        <fullName evidence="7">N-terminal of MaoC-like dehydratase domain-containing protein</fullName>
    </recommendedName>
</protein>
<dbReference type="Proteomes" id="UP000070598">
    <property type="component" value="Unassembled WGS sequence"/>
</dbReference>
<keyword evidence="4" id="KW-1185">Reference proteome</keyword>
<dbReference type="AlphaFoldDB" id="A0A132MJT5"/>
<proteinExistence type="predicted"/>
<evidence type="ECO:0008006" key="7">
    <source>
        <dbReference type="Google" id="ProtNLM"/>
    </source>
</evidence>
<dbReference type="InterPro" id="IPR029069">
    <property type="entry name" value="HotDog_dom_sf"/>
</dbReference>
<dbReference type="OrthoDB" id="5495835at2"/>
<dbReference type="EMBL" id="JYIJ01000019">
    <property type="protein sequence ID" value="KWW98120.1"/>
    <property type="molecule type" value="Genomic_DNA"/>
</dbReference>
<dbReference type="RefSeq" id="WP_066890155.1">
    <property type="nucleotide sequence ID" value="NZ_JYIJ01000019.1"/>
</dbReference>
<dbReference type="PATRIC" id="fig|1469144.10.peg.4205"/>
<accession>A0A132MJT5</accession>
<reference evidence="4" key="3">
    <citation type="submission" date="2015-04" db="EMBL/GenBank/DDBJ databases">
        <title>Physiological reanalysis, assessment of diazotrophy, and genome sequences of multiple isolates of Streptomyces thermoautotrophicus.</title>
        <authorList>
            <person name="MacKellar D.C."/>
            <person name="Lieber L."/>
            <person name="Norman J."/>
            <person name="Bolger A."/>
            <person name="Tobin C."/>
            <person name="Murray J.W."/>
            <person name="Chang R."/>
            <person name="Ford T."/>
            <person name="Nguyen P.Q."/>
            <person name="Woodward J."/>
            <person name="Permingeat H."/>
            <person name="Joshi N.S."/>
            <person name="Silver P.A."/>
            <person name="Usadel B."/>
            <person name="Rutherford A.W."/>
            <person name="Friesen M."/>
            <person name="Prell J."/>
        </authorList>
    </citation>
    <scope>NUCLEOTIDE SEQUENCE [LARGE SCALE GENOMIC DNA]</scope>
    <source>
        <strain evidence="4">H1</strain>
    </source>
</reference>
<organism evidence="1 6">
    <name type="scientific">Carbonactinospora thermoautotrophica</name>
    <dbReference type="NCBI Taxonomy" id="1469144"/>
    <lineage>
        <taxon>Bacteria</taxon>
        <taxon>Bacillati</taxon>
        <taxon>Actinomycetota</taxon>
        <taxon>Actinomycetes</taxon>
        <taxon>Kitasatosporales</taxon>
        <taxon>Carbonactinosporaceae</taxon>
        <taxon>Carbonactinospora</taxon>
    </lineage>
</organism>
<evidence type="ECO:0000313" key="5">
    <source>
        <dbReference type="Proteomes" id="UP000070598"/>
    </source>
</evidence>
<evidence type="ECO:0000313" key="6">
    <source>
        <dbReference type="Proteomes" id="UP000070659"/>
    </source>
</evidence>
<reference evidence="1 6" key="2">
    <citation type="submission" date="2015-02" db="EMBL/GenBank/DDBJ databases">
        <title>Physiological reanalysis, assessment of diazotrophy, and genome sequences of multiple isolates of Streptomyces thermoautotrophicus.</title>
        <authorList>
            <person name="MacKellar D.C."/>
            <person name="Lieber L."/>
            <person name="Norman J."/>
            <person name="Bolger A."/>
            <person name="Tobin C."/>
            <person name="Murray J.W."/>
            <person name="Prell J."/>
        </authorList>
    </citation>
    <scope>NUCLEOTIDE SEQUENCE [LARGE SCALE GENOMIC DNA]</scope>
    <source>
        <strain evidence="1 6">UBT1</strain>
    </source>
</reference>
<dbReference type="Proteomes" id="UP000070659">
    <property type="component" value="Unassembled WGS sequence"/>
</dbReference>
<name>A0A132MJT5_9ACTN</name>
<reference evidence="5" key="1">
    <citation type="submission" date="2015-02" db="EMBL/GenBank/DDBJ databases">
        <title>Physiological reanalysis, assessment of diazotrophy, and genome sequences of multiple isolates of Streptomyces thermoautotrophicus.</title>
        <authorList>
            <person name="MacKellar D.C."/>
            <person name="Lieber L."/>
            <person name="Norman J."/>
            <person name="Bolger A."/>
            <person name="Tobin C."/>
            <person name="Murray J.W."/>
            <person name="Friesen M."/>
            <person name="Prell J."/>
        </authorList>
    </citation>
    <scope>NUCLEOTIDE SEQUENCE [LARGE SCALE GENOMIC DNA]</scope>
    <source>
        <strain evidence="5">UBT1</strain>
    </source>
</reference>
<evidence type="ECO:0000313" key="3">
    <source>
        <dbReference type="EMBL" id="KWX08657.1"/>
    </source>
</evidence>
<dbReference type="SUPFAM" id="SSF54637">
    <property type="entry name" value="Thioesterase/thiol ester dehydrase-isomerase"/>
    <property type="match status" value="1"/>
</dbReference>
<evidence type="ECO:0000313" key="2">
    <source>
        <dbReference type="EMBL" id="KWX02876.1"/>
    </source>
</evidence>
<sequence length="244" mass="25659">MPRLVVDRRFHGPPGSANGGYFAGRVAQLAGTLTGAAVPFQVTLRKPPPLETPLRVAPAGEGRVEIRHGDQLVAEAEPAALDVTPVPPVTFAEAETAAKGYAGFTAHPFPGCFTCGPERTAGDGLRIFPGPLGDRPDTTACPWVPDPSLSEDGRTVLPEFVWAALDCPGGWTVDLGGRPMVLGRMTAQVDTLPTVGDQCVVLGRLLGQEGRKAFSVTTLYDGAGRELARARAVWIMVDPARITG</sequence>
<dbReference type="EMBL" id="JYIK01000955">
    <property type="protein sequence ID" value="KWX08657.1"/>
    <property type="molecule type" value="Genomic_DNA"/>
</dbReference>
<reference evidence="2" key="4">
    <citation type="submission" date="2015-04" db="EMBL/GenBank/DDBJ databases">
        <title>Physiological reanalysis, assessment of diazotrophy, and genome sequences of multiple isolates of Streptomyces thermoautotrophicus.</title>
        <authorList>
            <person name="MacKellar D.C."/>
            <person name="Lieber L."/>
            <person name="Norman J."/>
            <person name="Bolger A."/>
            <person name="Tobin C."/>
            <person name="Murray J.W."/>
            <person name="Woodward J."/>
            <person name="Friesen M."/>
            <person name="Prell J."/>
        </authorList>
    </citation>
    <scope>NUCLEOTIDE SEQUENCE [LARGE SCALE GENOMIC DNA]</scope>
    <source>
        <strain evidence="2">H1</strain>
    </source>
</reference>
<dbReference type="Gene3D" id="3.10.129.10">
    <property type="entry name" value="Hotdog Thioesterase"/>
    <property type="match status" value="1"/>
</dbReference>